<dbReference type="EMBL" id="MZNU01000417">
    <property type="protein sequence ID" value="OWO97919.1"/>
    <property type="molecule type" value="Genomic_DNA"/>
</dbReference>
<protein>
    <submittedName>
        <fullName evidence="1">Amino acid ABC transporter, ATP-binding protein</fullName>
    </submittedName>
</protein>
<dbReference type="OrthoDB" id="3549168at2759"/>
<proteinExistence type="predicted"/>
<dbReference type="Proteomes" id="UP000242519">
    <property type="component" value="Unassembled WGS sequence"/>
</dbReference>
<organism evidence="1 2">
    <name type="scientific">Diplocarpon coronariae</name>
    <dbReference type="NCBI Taxonomy" id="2795749"/>
    <lineage>
        <taxon>Eukaryota</taxon>
        <taxon>Fungi</taxon>
        <taxon>Dikarya</taxon>
        <taxon>Ascomycota</taxon>
        <taxon>Pezizomycotina</taxon>
        <taxon>Leotiomycetes</taxon>
        <taxon>Helotiales</taxon>
        <taxon>Drepanopezizaceae</taxon>
        <taxon>Diplocarpon</taxon>
    </lineage>
</organism>
<reference evidence="1 2" key="1">
    <citation type="submission" date="2017-04" db="EMBL/GenBank/DDBJ databases">
        <title>Draft genome sequence of Marssonina coronaria NL1: causal agent of apple blotch.</title>
        <authorList>
            <person name="Cheng Q."/>
        </authorList>
    </citation>
    <scope>NUCLEOTIDE SEQUENCE [LARGE SCALE GENOMIC DNA]</scope>
    <source>
        <strain evidence="1 2">NL1</strain>
    </source>
</reference>
<accession>A0A218YSC1</accession>
<dbReference type="AlphaFoldDB" id="A0A218YSC1"/>
<keyword evidence="1" id="KW-0067">ATP-binding</keyword>
<keyword evidence="2" id="KW-1185">Reference proteome</keyword>
<dbReference type="InParanoid" id="A0A218YSC1"/>
<dbReference type="GO" id="GO:0005524">
    <property type="term" value="F:ATP binding"/>
    <property type="evidence" value="ECO:0007669"/>
    <property type="project" value="UniProtKB-KW"/>
</dbReference>
<comment type="caution">
    <text evidence="1">The sequence shown here is derived from an EMBL/GenBank/DDBJ whole genome shotgun (WGS) entry which is preliminary data.</text>
</comment>
<keyword evidence="1" id="KW-0547">Nucleotide-binding</keyword>
<name>A0A218YSC1_9HELO</name>
<sequence length="208" mass="22357">MVSSTPHGSLTPQSTLSCLNDAITKIRGGECLSTLSNDHIPAGSPSTFNEAIADPTAATTGENANDSGSFGGGEASLAPGLGMNYEDFTLFPENVFEIPVSVSKYTSFADIDAHSDNRDTHPSVCAQYEDTPFCDVLDGSITGPANQAFLDVLEKDYDRLLSSGYIPRTPSPSQPEPDFDRPVPFLDWLGTYHRHEDIAYLHEQPAGK</sequence>
<gene>
    <name evidence="1" type="ORF">B2J93_4488</name>
</gene>
<evidence type="ECO:0000313" key="1">
    <source>
        <dbReference type="EMBL" id="OWO97919.1"/>
    </source>
</evidence>
<evidence type="ECO:0000313" key="2">
    <source>
        <dbReference type="Proteomes" id="UP000242519"/>
    </source>
</evidence>